<keyword evidence="3" id="KW-1185">Reference proteome</keyword>
<dbReference type="EMBL" id="JACJVP010000006">
    <property type="protein sequence ID" value="MBB6670097.1"/>
    <property type="molecule type" value="Genomic_DNA"/>
</dbReference>
<feature type="transmembrane region" description="Helical" evidence="1">
    <location>
        <begin position="101"/>
        <end position="120"/>
    </location>
</feature>
<keyword evidence="1" id="KW-1133">Transmembrane helix</keyword>
<organism evidence="2 3">
    <name type="scientific">Cohnella nanjingensis</name>
    <dbReference type="NCBI Taxonomy" id="1387779"/>
    <lineage>
        <taxon>Bacteria</taxon>
        <taxon>Bacillati</taxon>
        <taxon>Bacillota</taxon>
        <taxon>Bacilli</taxon>
        <taxon>Bacillales</taxon>
        <taxon>Paenibacillaceae</taxon>
        <taxon>Cohnella</taxon>
    </lineage>
</organism>
<comment type="caution">
    <text evidence="2">The sequence shown here is derived from an EMBL/GenBank/DDBJ whole genome shotgun (WGS) entry which is preliminary data.</text>
</comment>
<dbReference type="AlphaFoldDB" id="A0A7X0RMA9"/>
<evidence type="ECO:0000313" key="3">
    <source>
        <dbReference type="Proteomes" id="UP000547209"/>
    </source>
</evidence>
<gene>
    <name evidence="2" type="ORF">H7C19_05295</name>
</gene>
<reference evidence="2 3" key="1">
    <citation type="submission" date="2020-08" db="EMBL/GenBank/DDBJ databases">
        <title>Cohnella phylogeny.</title>
        <authorList>
            <person name="Dunlap C."/>
        </authorList>
    </citation>
    <scope>NUCLEOTIDE SEQUENCE [LARGE SCALE GENOMIC DNA]</scope>
    <source>
        <strain evidence="2 3">DSM 28246</strain>
    </source>
</reference>
<proteinExistence type="predicted"/>
<evidence type="ECO:0000313" key="2">
    <source>
        <dbReference type="EMBL" id="MBB6670097.1"/>
    </source>
</evidence>
<keyword evidence="1" id="KW-0812">Transmembrane</keyword>
<keyword evidence="1" id="KW-0472">Membrane</keyword>
<name>A0A7X0RMA9_9BACL</name>
<evidence type="ECO:0000256" key="1">
    <source>
        <dbReference type="SAM" id="Phobius"/>
    </source>
</evidence>
<accession>A0A7X0RMA9</accession>
<dbReference type="Proteomes" id="UP000547209">
    <property type="component" value="Unassembled WGS sequence"/>
</dbReference>
<feature type="transmembrane region" description="Helical" evidence="1">
    <location>
        <begin position="212"/>
        <end position="233"/>
    </location>
</feature>
<sequence length="244" mass="28530">MLLKTIPFYGKFNELLPWEGILFWSNNHVQIGSVLDEIYRILEGYIFCCRIDFTELRKLAQINGSGYTIDVYLIVLIWKNNVILLFGAERIGEDRRGVMKGILGAILIYLTYISVGVFMFNTWPFNHGIEGSVPAFFIVTHLALALLLYLSSRIINRYKGILGFLFFVAWYLSSTVYGISQVKKLFDEFNPEDLDGWNIIRHWDFLLWEWSVPIYIGTAQIIFIICHFLFSIIKKEWDSNRKLN</sequence>
<feature type="transmembrane region" description="Helical" evidence="1">
    <location>
        <begin position="132"/>
        <end position="150"/>
    </location>
</feature>
<feature type="transmembrane region" description="Helical" evidence="1">
    <location>
        <begin position="162"/>
        <end position="180"/>
    </location>
</feature>
<protein>
    <submittedName>
        <fullName evidence="2">Uncharacterized protein</fullName>
    </submittedName>
</protein>
<feature type="transmembrane region" description="Helical" evidence="1">
    <location>
        <begin position="71"/>
        <end position="89"/>
    </location>
</feature>